<name>Q1QKG6_NITHX</name>
<dbReference type="Proteomes" id="UP000001953">
    <property type="component" value="Chromosome"/>
</dbReference>
<dbReference type="Pfam" id="PF11836">
    <property type="entry name" value="Phage_TAC_11"/>
    <property type="match status" value="1"/>
</dbReference>
<dbReference type="STRING" id="323097.Nham_2491"/>
<evidence type="ECO:0000313" key="2">
    <source>
        <dbReference type="Proteomes" id="UP000001953"/>
    </source>
</evidence>
<reference evidence="1 2" key="1">
    <citation type="submission" date="2006-03" db="EMBL/GenBank/DDBJ databases">
        <title>Complete sequence of chromosome of Nitrobacter hamburgensis X14.</title>
        <authorList>
            <consortium name="US DOE Joint Genome Institute"/>
            <person name="Copeland A."/>
            <person name="Lucas S."/>
            <person name="Lapidus A."/>
            <person name="Barry K."/>
            <person name="Detter J.C."/>
            <person name="Glavina del Rio T."/>
            <person name="Hammon N."/>
            <person name="Israni S."/>
            <person name="Dalin E."/>
            <person name="Tice H."/>
            <person name="Pitluck S."/>
            <person name="Chain P."/>
            <person name="Malfatti S."/>
            <person name="Shin M."/>
            <person name="Vergez L."/>
            <person name="Schmutz J."/>
            <person name="Larimer F."/>
            <person name="Land M."/>
            <person name="Hauser L."/>
            <person name="Kyrpides N."/>
            <person name="Ivanova N."/>
            <person name="Ward B."/>
            <person name="Arp D."/>
            <person name="Klotz M."/>
            <person name="Stein L."/>
            <person name="O'Mullan G."/>
            <person name="Starkenburg S."/>
            <person name="Sayavedra L."/>
            <person name="Poret-Peterson A.T."/>
            <person name="Gentry M.E."/>
            <person name="Bruce D."/>
            <person name="Richardson P."/>
        </authorList>
    </citation>
    <scope>NUCLEOTIDE SEQUENCE [LARGE SCALE GENOMIC DNA]</scope>
    <source>
        <strain evidence="2">DSM 10229 / NCIMB 13809 / X14</strain>
    </source>
</reference>
<dbReference type="OrthoDB" id="7509188at2"/>
<dbReference type="eggNOG" id="ENOG503339Z">
    <property type="taxonomic scope" value="Bacteria"/>
</dbReference>
<dbReference type="KEGG" id="nha:Nham_2491"/>
<organism evidence="1 2">
    <name type="scientific">Nitrobacter hamburgensis (strain DSM 10229 / NCIMB 13809 / X14)</name>
    <dbReference type="NCBI Taxonomy" id="323097"/>
    <lineage>
        <taxon>Bacteria</taxon>
        <taxon>Pseudomonadati</taxon>
        <taxon>Pseudomonadota</taxon>
        <taxon>Alphaproteobacteria</taxon>
        <taxon>Hyphomicrobiales</taxon>
        <taxon>Nitrobacteraceae</taxon>
        <taxon>Nitrobacter</taxon>
    </lineage>
</organism>
<keyword evidence="2" id="KW-1185">Reference proteome</keyword>
<sequence>MSAAHTAFFGDAEYTFRLTPALIVELEQKCGPIGLICHRVFNRQFAQSDISETIRLGLIGGGTDPKRAASLIAAYVADRPFAETWPIAAKTLERAWFGAPTHEEAKTT</sequence>
<protein>
    <recommendedName>
        <fullName evidence="3">Gene transfer agent (GTA) like protein</fullName>
    </recommendedName>
</protein>
<dbReference type="EMBL" id="CP000319">
    <property type="protein sequence ID" value="ABE63281.1"/>
    <property type="molecule type" value="Genomic_DNA"/>
</dbReference>
<accession>Q1QKG6</accession>
<dbReference type="InterPro" id="IPR021791">
    <property type="entry name" value="Phage_TAC_11"/>
</dbReference>
<proteinExistence type="predicted"/>
<gene>
    <name evidence="1" type="ordered locus">Nham_2491</name>
</gene>
<dbReference type="HOGENOM" id="CLU_145382_1_0_5"/>
<dbReference type="AlphaFoldDB" id="Q1QKG6"/>
<evidence type="ECO:0000313" key="1">
    <source>
        <dbReference type="EMBL" id="ABE63281.1"/>
    </source>
</evidence>
<evidence type="ECO:0008006" key="3">
    <source>
        <dbReference type="Google" id="ProtNLM"/>
    </source>
</evidence>
<dbReference type="RefSeq" id="WP_011510951.1">
    <property type="nucleotide sequence ID" value="NC_007964.1"/>
</dbReference>